<evidence type="ECO:0000256" key="1">
    <source>
        <dbReference type="SAM" id="MobiDB-lite"/>
    </source>
</evidence>
<evidence type="ECO:0000313" key="2">
    <source>
        <dbReference type="EMBL" id="QHT94091.1"/>
    </source>
</evidence>
<dbReference type="EMBL" id="MN740214">
    <property type="protein sequence ID" value="QHT94091.1"/>
    <property type="molecule type" value="Genomic_DNA"/>
</dbReference>
<organism evidence="2">
    <name type="scientific">viral metagenome</name>
    <dbReference type="NCBI Taxonomy" id="1070528"/>
    <lineage>
        <taxon>unclassified sequences</taxon>
        <taxon>metagenomes</taxon>
        <taxon>organismal metagenomes</taxon>
    </lineage>
</organism>
<dbReference type="AlphaFoldDB" id="A0A6C0ILJ4"/>
<sequence length="160" mass="18165">MSSRGTRSRSRRILNFTPKQLKSLREDGKYKNRHIFAFSDMGSNYNDIKETENDVRLDNPDMSQKQIIAKTMQIIKKENGLGPRSTPTSSLGTRRSRRGSRRGSSSSGTRRSRSRRGSRRGSSSSGTRRSRSRSRSRRGSSSSGTRRSRSRPRSLHNSDL</sequence>
<reference evidence="2" key="1">
    <citation type="journal article" date="2020" name="Nature">
        <title>Giant virus diversity and host interactions through global metagenomics.</title>
        <authorList>
            <person name="Schulz F."/>
            <person name="Roux S."/>
            <person name="Paez-Espino D."/>
            <person name="Jungbluth S."/>
            <person name="Walsh D.A."/>
            <person name="Denef V.J."/>
            <person name="McMahon K.D."/>
            <person name="Konstantinidis K.T."/>
            <person name="Eloe-Fadrosh E.A."/>
            <person name="Kyrpides N.C."/>
            <person name="Woyke T."/>
        </authorList>
    </citation>
    <scope>NUCLEOTIDE SEQUENCE</scope>
    <source>
        <strain evidence="2">GVMAG-M-3300024258-14</strain>
    </source>
</reference>
<feature type="compositionally biased region" description="Low complexity" evidence="1">
    <location>
        <begin position="82"/>
        <end position="93"/>
    </location>
</feature>
<accession>A0A6C0ILJ4</accession>
<feature type="compositionally biased region" description="Basic residues" evidence="1">
    <location>
        <begin position="128"/>
        <end position="138"/>
    </location>
</feature>
<feature type="compositionally biased region" description="Basic residues" evidence="1">
    <location>
        <begin position="110"/>
        <end position="119"/>
    </location>
</feature>
<feature type="region of interest" description="Disordered" evidence="1">
    <location>
        <begin position="72"/>
        <end position="160"/>
    </location>
</feature>
<proteinExistence type="predicted"/>
<protein>
    <submittedName>
        <fullName evidence="2">Uncharacterized protein</fullName>
    </submittedName>
</protein>
<name>A0A6C0ILJ4_9ZZZZ</name>